<protein>
    <submittedName>
        <fullName evidence="1">Uncharacterized protein</fullName>
    </submittedName>
</protein>
<evidence type="ECO:0000313" key="1">
    <source>
        <dbReference type="EMBL" id="KPU61345.1"/>
    </source>
</evidence>
<proteinExistence type="predicted"/>
<dbReference type="EMBL" id="LJXB01000056">
    <property type="protein sequence ID" value="KPU61345.1"/>
    <property type="molecule type" value="Genomic_DNA"/>
</dbReference>
<dbReference type="AlphaFoldDB" id="A0A0N8NXW6"/>
<gene>
    <name evidence="1" type="ORF">AN403_5353</name>
</gene>
<accession>A0A0N8NXW6</accession>
<organism evidence="1 2">
    <name type="scientific">Pseudomonas fluorescens</name>
    <dbReference type="NCBI Taxonomy" id="294"/>
    <lineage>
        <taxon>Bacteria</taxon>
        <taxon>Pseudomonadati</taxon>
        <taxon>Pseudomonadota</taxon>
        <taxon>Gammaproteobacteria</taxon>
        <taxon>Pseudomonadales</taxon>
        <taxon>Pseudomonadaceae</taxon>
        <taxon>Pseudomonas</taxon>
    </lineage>
</organism>
<dbReference type="Proteomes" id="UP000050349">
    <property type="component" value="Unassembled WGS sequence"/>
</dbReference>
<comment type="caution">
    <text evidence="1">The sequence shown here is derived from an EMBL/GenBank/DDBJ whole genome shotgun (WGS) entry which is preliminary data.</text>
</comment>
<dbReference type="PATRIC" id="fig|294.162.peg.882"/>
<reference evidence="1 2" key="1">
    <citation type="submission" date="2015-09" db="EMBL/GenBank/DDBJ databases">
        <authorList>
            <consortium name="Swine Surveillance"/>
        </authorList>
    </citation>
    <scope>NUCLEOTIDE SEQUENCE [LARGE SCALE GENOMIC DNA]</scope>
    <source>
        <strain evidence="1 2">S613</strain>
    </source>
</reference>
<sequence length="82" mass="9279">MVQVCFMHSVGQSGLSSWAVTRILIGSTGSVEGETVKTHECFTEKRFPCSGGNSTGRWPLKSRLVRRYPENIPKRFTVERFE</sequence>
<name>A0A0N8NXW6_PSEFL</name>
<evidence type="ECO:0000313" key="2">
    <source>
        <dbReference type="Proteomes" id="UP000050349"/>
    </source>
</evidence>